<feature type="compositionally biased region" description="Basic residues" evidence="1">
    <location>
        <begin position="256"/>
        <end position="266"/>
    </location>
</feature>
<dbReference type="EMBL" id="CAJNOH010001249">
    <property type="protein sequence ID" value="CAF1195291.1"/>
    <property type="molecule type" value="Genomic_DNA"/>
</dbReference>
<organism evidence="2 4">
    <name type="scientific">Rotaria sordida</name>
    <dbReference type="NCBI Taxonomy" id="392033"/>
    <lineage>
        <taxon>Eukaryota</taxon>
        <taxon>Metazoa</taxon>
        <taxon>Spiralia</taxon>
        <taxon>Gnathifera</taxon>
        <taxon>Rotifera</taxon>
        <taxon>Eurotatoria</taxon>
        <taxon>Bdelloidea</taxon>
        <taxon>Philodinida</taxon>
        <taxon>Philodinidae</taxon>
        <taxon>Rotaria</taxon>
    </lineage>
</organism>
<dbReference type="Proteomes" id="UP000663870">
    <property type="component" value="Unassembled WGS sequence"/>
</dbReference>
<feature type="region of interest" description="Disordered" evidence="1">
    <location>
        <begin position="204"/>
        <end position="377"/>
    </location>
</feature>
<feature type="compositionally biased region" description="Low complexity" evidence="1">
    <location>
        <begin position="204"/>
        <end position="234"/>
    </location>
</feature>
<reference evidence="2" key="1">
    <citation type="submission" date="2021-02" db="EMBL/GenBank/DDBJ databases">
        <authorList>
            <person name="Nowell W R."/>
        </authorList>
    </citation>
    <scope>NUCLEOTIDE SEQUENCE</scope>
</reference>
<dbReference type="AlphaFoldDB" id="A0A814VZZ5"/>
<sequence length="377" mass="42265">MELITFWDIYFKSDGDYKSYDELVQGALNDDCYQKVYPGVASESLLENLIKFVQNVNNRPIQDGVDHGTLYKKPNGRQIDSSRRYYLVKEPNLDEFNLYAKITKGRKLGYYRIYTNKDEVELLLEYGLNYLKQQATLPILADYLQFGQDSKYLIARERCEFISRLLNNNVAAARENSKGDYDVTKLGAQQTQIKKCSKETAIASTVSSSPSPSTRQSRAQKQVLSLSSTTLSSSADEKSTSRSQSSSVERSQSPPPKKKTNNKLIKKQQQLSKTTTKKPAPTSYSRSTPILNRLRTKSNGRNAIASSSSTSSTKPVVIVTVSNNKQTVSAKKRGHSSESEDNDDNTPILHVPTTSADVKPVKHANGCARNKRRKNKH</sequence>
<protein>
    <submittedName>
        <fullName evidence="2">Uncharacterized protein</fullName>
    </submittedName>
</protein>
<feature type="compositionally biased region" description="Low complexity" evidence="1">
    <location>
        <begin position="267"/>
        <end position="278"/>
    </location>
</feature>
<dbReference type="Proteomes" id="UP000663854">
    <property type="component" value="Unassembled WGS sequence"/>
</dbReference>
<keyword evidence="5" id="KW-1185">Reference proteome</keyword>
<evidence type="ECO:0000313" key="5">
    <source>
        <dbReference type="Proteomes" id="UP000663870"/>
    </source>
</evidence>
<proteinExistence type="predicted"/>
<name>A0A814VZZ5_9BILA</name>
<accession>A0A814VZZ5</accession>
<dbReference type="EMBL" id="CAJNOL010002121">
    <property type="protein sequence ID" value="CAF1464379.1"/>
    <property type="molecule type" value="Genomic_DNA"/>
</dbReference>
<evidence type="ECO:0000313" key="3">
    <source>
        <dbReference type="EMBL" id="CAF1464379.1"/>
    </source>
</evidence>
<feature type="compositionally biased region" description="Low complexity" evidence="1">
    <location>
        <begin position="241"/>
        <end position="252"/>
    </location>
</feature>
<feature type="compositionally biased region" description="Low complexity" evidence="1">
    <location>
        <begin position="306"/>
        <end position="322"/>
    </location>
</feature>
<comment type="caution">
    <text evidence="2">The sequence shown here is derived from an EMBL/GenBank/DDBJ whole genome shotgun (WGS) entry which is preliminary data.</text>
</comment>
<evidence type="ECO:0000256" key="1">
    <source>
        <dbReference type="SAM" id="MobiDB-lite"/>
    </source>
</evidence>
<evidence type="ECO:0000313" key="4">
    <source>
        <dbReference type="Proteomes" id="UP000663854"/>
    </source>
</evidence>
<evidence type="ECO:0000313" key="2">
    <source>
        <dbReference type="EMBL" id="CAF1195291.1"/>
    </source>
</evidence>
<gene>
    <name evidence="3" type="ORF">JXQ802_LOCUS38358</name>
    <name evidence="2" type="ORF">PYM288_LOCUS24568</name>
</gene>